<dbReference type="EMBL" id="JAACNO010000517">
    <property type="protein sequence ID" value="KAF4147074.1"/>
    <property type="molecule type" value="Genomic_DNA"/>
</dbReference>
<dbReference type="Proteomes" id="UP000602510">
    <property type="component" value="Unassembled WGS sequence"/>
</dbReference>
<gene>
    <name evidence="1" type="ORF">GN244_ATG02824</name>
    <name evidence="2" type="ORF">GN958_ATG03703</name>
</gene>
<reference evidence="1" key="1">
    <citation type="submission" date="2020-04" db="EMBL/GenBank/DDBJ databases">
        <title>Hybrid Assembly of Korean Phytophthora infestans isolates.</title>
        <authorList>
            <person name="Prokchorchik M."/>
            <person name="Lee Y."/>
            <person name="Seo J."/>
            <person name="Cho J.-H."/>
            <person name="Park Y.-E."/>
            <person name="Jang D.-C."/>
            <person name="Im J.-S."/>
            <person name="Choi J.-G."/>
            <person name="Park H.-J."/>
            <person name="Lee G.-B."/>
            <person name="Lee Y.-G."/>
            <person name="Hong S.-Y."/>
            <person name="Cho K."/>
            <person name="Sohn K.H."/>
        </authorList>
    </citation>
    <scope>NUCLEOTIDE SEQUENCE</scope>
    <source>
        <strain evidence="1">KR_1_A1</strain>
        <strain evidence="2">KR_2_A2</strain>
    </source>
</reference>
<dbReference type="AlphaFoldDB" id="A0A833SBA5"/>
<name>A0A833SBA5_PHYIN</name>
<organism evidence="1 3">
    <name type="scientific">Phytophthora infestans</name>
    <name type="common">Potato late blight agent</name>
    <name type="synonym">Botrytis infestans</name>
    <dbReference type="NCBI Taxonomy" id="4787"/>
    <lineage>
        <taxon>Eukaryota</taxon>
        <taxon>Sar</taxon>
        <taxon>Stramenopiles</taxon>
        <taxon>Oomycota</taxon>
        <taxon>Peronosporomycetes</taxon>
        <taxon>Peronosporales</taxon>
        <taxon>Peronosporaceae</taxon>
        <taxon>Phytophthora</taxon>
    </lineage>
</organism>
<dbReference type="Proteomes" id="UP000704712">
    <property type="component" value="Unassembled WGS sequence"/>
</dbReference>
<evidence type="ECO:0000313" key="2">
    <source>
        <dbReference type="EMBL" id="KAF4147074.1"/>
    </source>
</evidence>
<evidence type="ECO:0000313" key="1">
    <source>
        <dbReference type="EMBL" id="KAF4044907.1"/>
    </source>
</evidence>
<protein>
    <submittedName>
        <fullName evidence="1">Uncharacterized protein</fullName>
    </submittedName>
</protein>
<evidence type="ECO:0000313" key="3">
    <source>
        <dbReference type="Proteomes" id="UP000602510"/>
    </source>
</evidence>
<dbReference type="EMBL" id="WSZM01000058">
    <property type="protein sequence ID" value="KAF4044907.1"/>
    <property type="molecule type" value="Genomic_DNA"/>
</dbReference>
<proteinExistence type="predicted"/>
<keyword evidence="3" id="KW-1185">Reference proteome</keyword>
<sequence>MAYSQVARLPRRHQVIQPRRSGVHKYYCQAAPLTKLHNALLPSTVDVVQLARLHKFHEFLKFDHPSIKRVMLGADPRFT</sequence>
<comment type="caution">
    <text evidence="1">The sequence shown here is derived from an EMBL/GenBank/DDBJ whole genome shotgun (WGS) entry which is preliminary data.</text>
</comment>
<accession>A0A833SBA5</accession>